<proteinExistence type="predicted"/>
<dbReference type="RefSeq" id="WP_425567979.1">
    <property type="nucleotide sequence ID" value="NZ_BAABDS010000026.1"/>
</dbReference>
<evidence type="ECO:0000313" key="4">
    <source>
        <dbReference type="Proteomes" id="UP001501479"/>
    </source>
</evidence>
<dbReference type="InterPro" id="IPR022742">
    <property type="entry name" value="Hydrolase_4"/>
</dbReference>
<dbReference type="InterPro" id="IPR051044">
    <property type="entry name" value="MAG_DAG_Lipase"/>
</dbReference>
<gene>
    <name evidence="3" type="ORF">GCM10022421_16500</name>
</gene>
<keyword evidence="3" id="KW-0378">Hydrolase</keyword>
<dbReference type="SUPFAM" id="SSF53474">
    <property type="entry name" value="alpha/beta-Hydrolases"/>
    <property type="match status" value="1"/>
</dbReference>
<feature type="chain" id="PRO_5046736070" evidence="1">
    <location>
        <begin position="22"/>
        <end position="348"/>
    </location>
</feature>
<keyword evidence="4" id="KW-1185">Reference proteome</keyword>
<sequence>MLARLFLIGICLLMNTAAAIALPRLTTEAELGELGQSGLNAFWQQQAKQGQFATTDGLELPYASLSRPEHQKAIILVNGRTESYLKYQELARDLFNNGYNVYLYDHRGQGLAPRQLKDPLMGYVADFDDYVQDLEQFVQQVVLMEPVNSLYLLSHSMGGTISALWLSETRVRLQAATLSSPMMGIYLGPLPRWLADGLIATLDTGCRWLGREACYAPGQGGGYVEVPFEDNELTHSELRYRLFRDLYRQQPELQLGGASLNWLQQALKAGDRTIARASRIATPLLVLQAGNDVVVDNRAQNRFCQALAHCEGGAPKVIKKASHELFIERDRQRQQALEAALSFFEQYP</sequence>
<evidence type="ECO:0000313" key="3">
    <source>
        <dbReference type="EMBL" id="GAA3709959.1"/>
    </source>
</evidence>
<protein>
    <submittedName>
        <fullName evidence="3">Alpha/beta fold hydrolase</fullName>
    </submittedName>
</protein>
<dbReference type="GO" id="GO:0016787">
    <property type="term" value="F:hydrolase activity"/>
    <property type="evidence" value="ECO:0007669"/>
    <property type="project" value="UniProtKB-KW"/>
</dbReference>
<dbReference type="InterPro" id="IPR029058">
    <property type="entry name" value="AB_hydrolase_fold"/>
</dbReference>
<name>A0ABP7DW67_9GAMM</name>
<dbReference type="Proteomes" id="UP001501479">
    <property type="component" value="Unassembled WGS sequence"/>
</dbReference>
<dbReference type="EMBL" id="BAABDS010000026">
    <property type="protein sequence ID" value="GAA3709959.1"/>
    <property type="molecule type" value="Genomic_DNA"/>
</dbReference>
<evidence type="ECO:0000256" key="1">
    <source>
        <dbReference type="SAM" id="SignalP"/>
    </source>
</evidence>
<dbReference type="PANTHER" id="PTHR11614">
    <property type="entry name" value="PHOSPHOLIPASE-RELATED"/>
    <property type="match status" value="1"/>
</dbReference>
<accession>A0ABP7DW67</accession>
<keyword evidence="1" id="KW-0732">Signal</keyword>
<reference evidence="4" key="1">
    <citation type="journal article" date="2019" name="Int. J. Syst. Evol. Microbiol.">
        <title>The Global Catalogue of Microorganisms (GCM) 10K type strain sequencing project: providing services to taxonomists for standard genome sequencing and annotation.</title>
        <authorList>
            <consortium name="The Broad Institute Genomics Platform"/>
            <consortium name="The Broad Institute Genome Sequencing Center for Infectious Disease"/>
            <person name="Wu L."/>
            <person name="Ma J."/>
        </authorList>
    </citation>
    <scope>NUCLEOTIDE SEQUENCE [LARGE SCALE GENOMIC DNA]</scope>
    <source>
        <strain evidence="4">JCM 17329</strain>
    </source>
</reference>
<evidence type="ECO:0000259" key="2">
    <source>
        <dbReference type="Pfam" id="PF12146"/>
    </source>
</evidence>
<dbReference type="Pfam" id="PF12146">
    <property type="entry name" value="Hydrolase_4"/>
    <property type="match status" value="1"/>
</dbReference>
<feature type="signal peptide" evidence="1">
    <location>
        <begin position="1"/>
        <end position="21"/>
    </location>
</feature>
<dbReference type="Gene3D" id="3.40.50.1820">
    <property type="entry name" value="alpha/beta hydrolase"/>
    <property type="match status" value="1"/>
</dbReference>
<comment type="caution">
    <text evidence="3">The sequence shown here is derived from an EMBL/GenBank/DDBJ whole genome shotgun (WGS) entry which is preliminary data.</text>
</comment>
<organism evidence="3 4">
    <name type="scientific">Oceanisphaera sediminis</name>
    <dbReference type="NCBI Taxonomy" id="981381"/>
    <lineage>
        <taxon>Bacteria</taxon>
        <taxon>Pseudomonadati</taxon>
        <taxon>Pseudomonadota</taxon>
        <taxon>Gammaproteobacteria</taxon>
        <taxon>Aeromonadales</taxon>
        <taxon>Aeromonadaceae</taxon>
        <taxon>Oceanisphaera</taxon>
    </lineage>
</organism>
<feature type="domain" description="Serine aminopeptidase S33" evidence="2">
    <location>
        <begin position="69"/>
        <end position="330"/>
    </location>
</feature>